<sequence>MECDLMETDIWGCDQAPSHSEELPPLAHIPHLRTRSCQNALCECSSKKSSRRRR</sequence>
<dbReference type="EMBL" id="AC017050">
    <property type="status" value="NOT_ANNOTATED_CDS"/>
    <property type="molecule type" value="Genomic_DNA"/>
</dbReference>
<dbReference type="Proteomes" id="UP000005640">
    <property type="component" value="Chromosome 2"/>
</dbReference>
<protein>
    <submittedName>
        <fullName evidence="1">Family with sequence similarity 98 member A</fullName>
    </submittedName>
</protein>
<accession>A0A8I5QKV4</accession>
<reference evidence="1" key="5">
    <citation type="submission" date="2025-09" db="UniProtKB">
        <authorList>
            <consortium name="Ensembl"/>
        </authorList>
    </citation>
    <scope>IDENTIFICATION</scope>
</reference>
<dbReference type="EMBL" id="AC020594">
    <property type="status" value="NOT_ANNOTATED_CDS"/>
    <property type="molecule type" value="Genomic_DNA"/>
</dbReference>
<dbReference type="OpenTargets" id="ENSG00000119812"/>
<gene>
    <name evidence="1" type="primary">FAM98A</name>
</gene>
<dbReference type="Ensembl" id="ENST00000689698.1">
    <property type="protein sequence ID" value="ENSP00000509684.1"/>
    <property type="gene ID" value="ENSG00000119812.20"/>
</dbReference>
<reference evidence="1" key="4">
    <citation type="submission" date="2025-08" db="UniProtKB">
        <authorList>
            <consortium name="Ensembl"/>
        </authorList>
    </citation>
    <scope>IDENTIFICATION</scope>
</reference>
<dbReference type="AlphaFoldDB" id="A0A8I5QKV4"/>
<reference evidence="1 2" key="3">
    <citation type="journal article" date="2005" name="Nature">
        <title>Generation and annotation of the DNA sequences of human chromosomes 2 and 4.</title>
        <authorList>
            <person name="Hillier L.W."/>
            <person name="Graves T.A."/>
            <person name="Fulton R.S."/>
            <person name="Fulton L.A."/>
            <person name="Pepin K.H."/>
            <person name="Minx P."/>
            <person name="Wagner-McPherson C."/>
            <person name="Layman D."/>
            <person name="Wylie K."/>
            <person name="Sekhon M."/>
            <person name="Becker M.C."/>
            <person name="Fewell G.A."/>
            <person name="Delehaunty K.D."/>
            <person name="Miner T.L."/>
            <person name="Nash W.E."/>
            <person name="Kremitzki C."/>
            <person name="Oddy L."/>
            <person name="Du H."/>
            <person name="Sun H."/>
            <person name="Bradshaw-Cordum H."/>
            <person name="Ali J."/>
            <person name="Carter J."/>
            <person name="Cordes M."/>
            <person name="Harris A."/>
            <person name="Isak A."/>
            <person name="van Brunt A."/>
            <person name="Nguyen C."/>
            <person name="Du F."/>
            <person name="Courtney L."/>
            <person name="Kalicki J."/>
            <person name="Ozersky P."/>
            <person name="Abbott S."/>
            <person name="Armstrong J."/>
            <person name="Belter E.A."/>
            <person name="Caruso L."/>
            <person name="Cedroni M."/>
            <person name="Cotton M."/>
            <person name="Davidson T."/>
            <person name="Desai A."/>
            <person name="Elliott G."/>
            <person name="Erb T."/>
            <person name="Fronick C."/>
            <person name="Gaige T."/>
            <person name="Haakenson W."/>
            <person name="Haglund K."/>
            <person name="Holmes A."/>
            <person name="Harkins R."/>
            <person name="Kim K."/>
            <person name="Kruchowski S.S."/>
            <person name="Strong C.M."/>
            <person name="Grewal N."/>
            <person name="Goyea E."/>
            <person name="Hou S."/>
            <person name="Levy A."/>
            <person name="Martinka S."/>
            <person name="Mead K."/>
            <person name="McLellan M.D."/>
            <person name="Meyer R."/>
            <person name="Randall-Maher J."/>
            <person name="Tomlinson C."/>
            <person name="Dauphin-Kohlberg S."/>
            <person name="Kozlowicz-Reilly A."/>
            <person name="Shah N."/>
            <person name="Swearengen-Shahid S."/>
            <person name="Snider J."/>
            <person name="Strong J.T."/>
            <person name="Thompson J."/>
            <person name="Yoakum M."/>
            <person name="Leonard S."/>
            <person name="Pearman C."/>
            <person name="Trani L."/>
            <person name="Radionenko M."/>
            <person name="Waligorski J.E."/>
            <person name="Wang C."/>
            <person name="Rock S.M."/>
            <person name="Tin-Wollam A.M."/>
            <person name="Maupin R."/>
            <person name="Latreille P."/>
            <person name="Wendl M.C."/>
            <person name="Yang S.P."/>
            <person name="Pohl C."/>
            <person name="Wallis J.W."/>
            <person name="Spieth J."/>
            <person name="Bieri T.A."/>
            <person name="Berkowicz N."/>
            <person name="Nelson J.O."/>
            <person name="Osborne J."/>
            <person name="Ding L."/>
            <person name="Meyer R."/>
            <person name="Sabo A."/>
            <person name="Shotland Y."/>
            <person name="Sinha P."/>
            <person name="Wohldmann P.E."/>
            <person name="Cook L.L."/>
            <person name="Hickenbotham M.T."/>
            <person name="Eldred J."/>
            <person name="Williams D."/>
            <person name="Jones T.A."/>
            <person name="She X."/>
            <person name="Ciccarelli F.D."/>
            <person name="Izaurralde E."/>
            <person name="Taylor J."/>
            <person name="Schmutz J."/>
            <person name="Myers R.M."/>
            <person name="Cox D.R."/>
            <person name="Huang X."/>
            <person name="McPherson J.D."/>
            <person name="Mardis E.R."/>
            <person name="Clifton S.W."/>
            <person name="Warren W.C."/>
            <person name="Chinwalla A.T."/>
            <person name="Eddy S.R."/>
            <person name="Marra M.A."/>
            <person name="Ovcharenko I."/>
            <person name="Furey T.S."/>
            <person name="Miller W."/>
            <person name="Eichler E.E."/>
            <person name="Bork P."/>
            <person name="Suyama M."/>
            <person name="Torrents D."/>
            <person name="Waterston R.H."/>
            <person name="Wilson R.K."/>
        </authorList>
    </citation>
    <scope>NUCLEOTIDE SEQUENCE [LARGE SCALE GENOMIC DNA]</scope>
</reference>
<reference evidence="1 2" key="2">
    <citation type="journal article" date="2004" name="Nature">
        <title>Finishing the euchromatic sequence of the human genome.</title>
        <authorList>
            <consortium name="International Human Genome Sequencing Consortium"/>
        </authorList>
    </citation>
    <scope>NUCLEOTIDE SEQUENCE [LARGE SCALE GENOMIC DNA]</scope>
</reference>
<dbReference type="GeneTree" id="ENSGT00440000037341"/>
<dbReference type="OrthoDB" id="512356at2759"/>
<evidence type="ECO:0000313" key="2">
    <source>
        <dbReference type="Proteomes" id="UP000005640"/>
    </source>
</evidence>
<dbReference type="HGNC" id="HGNC:24520">
    <property type="gene designation" value="FAM98A"/>
</dbReference>
<reference evidence="1 2" key="1">
    <citation type="journal article" date="2001" name="Nature">
        <title>Initial sequencing and analysis of the human genome.</title>
        <authorList>
            <consortium name="International Human Genome Sequencing Consortium"/>
            <person name="Lander E.S."/>
            <person name="Linton L.M."/>
            <person name="Birren B."/>
            <person name="Nusbaum C."/>
            <person name="Zody M.C."/>
            <person name="Baldwin J."/>
            <person name="Devon K."/>
            <person name="Dewar K."/>
            <person name="Doyle M."/>
            <person name="FitzHugh W."/>
            <person name="Funke R."/>
            <person name="Gage D."/>
            <person name="Harris K."/>
            <person name="Heaford A."/>
            <person name="Howland J."/>
            <person name="Kann L."/>
            <person name="Lehoczky J."/>
            <person name="LeVine R."/>
            <person name="McEwan P."/>
            <person name="McKernan K."/>
            <person name="Meldrim J."/>
            <person name="Mesirov J.P."/>
            <person name="Miranda C."/>
            <person name="Morris W."/>
            <person name="Naylor J."/>
            <person name="Raymond C."/>
            <person name="Rosetti M."/>
            <person name="Santos R."/>
            <person name="Sheridan A."/>
            <person name="Sougnez C."/>
            <person name="Stange-Thomann N."/>
            <person name="Stojanovic N."/>
            <person name="Subramanian A."/>
            <person name="Wyman D."/>
            <person name="Rogers J."/>
            <person name="Sulston J."/>
            <person name="Ainscough R."/>
            <person name="Beck S."/>
            <person name="Bentley D."/>
            <person name="Burton J."/>
            <person name="Clee C."/>
            <person name="Carter N."/>
            <person name="Coulson A."/>
            <person name="Deadman R."/>
            <person name="Deloukas P."/>
            <person name="Dunham A."/>
            <person name="Dunham I."/>
            <person name="Durbin R."/>
            <person name="French L."/>
            <person name="Grafham D."/>
            <person name="Gregory S."/>
            <person name="Hubbard T."/>
            <person name="Humphray S."/>
            <person name="Hunt A."/>
            <person name="Jones M."/>
            <person name="Lloyd C."/>
            <person name="McMurray A."/>
            <person name="Matthews L."/>
            <person name="Mercer S."/>
            <person name="Milne S."/>
            <person name="Mullikin J.C."/>
            <person name="Mungall A."/>
            <person name="Plumb R."/>
            <person name="Ross M."/>
            <person name="Shownkeen R."/>
            <person name="Sims S."/>
            <person name="Waterston R.H."/>
            <person name="Wilson R.K."/>
            <person name="Hillier L.W."/>
            <person name="McPherson J.D."/>
            <person name="Marra M.A."/>
            <person name="Mardis E.R."/>
            <person name="Fulton L.A."/>
            <person name="Chinwalla A.T."/>
            <person name="Pepin K.H."/>
            <person name="Gish W.R."/>
            <person name="Chissoe S.L."/>
            <person name="Wendl M.C."/>
            <person name="Delehaunty K.D."/>
            <person name="Miner T.L."/>
            <person name="Delehaunty A."/>
            <person name="Kramer J.B."/>
            <person name="Cook L.L."/>
            <person name="Fulton R.S."/>
            <person name="Johnson D.L."/>
            <person name="Minx P.J."/>
            <person name="Clifton S.W."/>
            <person name="Hawkins T."/>
            <person name="Branscomb E."/>
            <person name="Predki P."/>
            <person name="Richardson P."/>
            <person name="Wenning S."/>
            <person name="Slezak T."/>
            <person name="Doggett N."/>
            <person name="Cheng J.F."/>
            <person name="Olsen A."/>
            <person name="Lucas S."/>
            <person name="Elkin C."/>
            <person name="Uberbacher E."/>
            <person name="Frazier M."/>
            <person name="Gibbs R.A."/>
            <person name="Muzny D.M."/>
            <person name="Scherer S.E."/>
            <person name="Bouck J.B."/>
            <person name="Sodergren E.J."/>
            <person name="Worley K.C."/>
            <person name="Rives C.M."/>
            <person name="Gorrell J.H."/>
            <person name="Metzker M.L."/>
            <person name="Naylor S.L."/>
            <person name="Kucherlapati R.S."/>
            <person name="Nelson D.L."/>
            <person name="Weinstock G.M."/>
            <person name="Sakaki Y."/>
            <person name="Fujiyama A."/>
            <person name="Hattori M."/>
            <person name="Yada T."/>
            <person name="Toyoda A."/>
            <person name="Itoh T."/>
            <person name="Kawagoe C."/>
            <person name="Watanabe H."/>
            <person name="Totoki Y."/>
            <person name="Taylor T."/>
            <person name="Weissenbach J."/>
            <person name="Heilig R."/>
            <person name="Saurin W."/>
            <person name="Artiguenave F."/>
            <person name="Brottier P."/>
            <person name="Bruls T."/>
            <person name="Pelletier E."/>
            <person name="Robert C."/>
            <person name="Wincker P."/>
            <person name="Smith D.R."/>
            <person name="Doucette-Stamm L."/>
            <person name="Rubenfield M."/>
            <person name="Weinstock K."/>
            <person name="Lee H.M."/>
            <person name="Dubois J."/>
            <person name="Rosenthal A."/>
            <person name="Platzer M."/>
            <person name="Nyakatura G."/>
            <person name="Taudien S."/>
            <person name="Rump A."/>
            <person name="Yang H."/>
            <person name="Yu J."/>
            <person name="Wang J."/>
            <person name="Huang G."/>
            <person name="Gu J."/>
            <person name="Hood L."/>
            <person name="Rowen L."/>
            <person name="Madan A."/>
            <person name="Qin S."/>
            <person name="Davis R.W."/>
            <person name="Federspiel N.A."/>
            <person name="Abola A.P."/>
            <person name="Proctor M.J."/>
            <person name="Myers R.M."/>
            <person name="Schmutz J."/>
            <person name="Dickson M."/>
            <person name="Grimwood J."/>
            <person name="Cox D.R."/>
            <person name="Olson M.V."/>
            <person name="Kaul R."/>
            <person name="Raymond C."/>
            <person name="Shimizu N."/>
            <person name="Kawasaki K."/>
            <person name="Minoshima S."/>
            <person name="Evans G.A."/>
            <person name="Athanasiou M."/>
            <person name="Schultz R."/>
            <person name="Roe B.A."/>
            <person name="Chen F."/>
            <person name="Pan H."/>
            <person name="Ramser J."/>
            <person name="Lehrach H."/>
            <person name="Reinhardt R."/>
            <person name="McCombie W.R."/>
            <person name="de la Bastide M."/>
            <person name="Dedhia N."/>
            <person name="Blocker H."/>
            <person name="Hornischer K."/>
            <person name="Nordsiek G."/>
            <person name="Agarwala R."/>
            <person name="Aravind L."/>
            <person name="Bailey J.A."/>
            <person name="Bateman A."/>
            <person name="Batzoglou S."/>
            <person name="Birney E."/>
            <person name="Bork P."/>
            <person name="Brown D.G."/>
            <person name="Burge C.B."/>
            <person name="Cerutti L."/>
            <person name="Chen H.C."/>
            <person name="Church D."/>
            <person name="Clamp M."/>
            <person name="Copley R.R."/>
            <person name="Doerks T."/>
            <person name="Eddy S.R."/>
            <person name="Eichler E.E."/>
            <person name="Furey T.S."/>
            <person name="Galagan J."/>
            <person name="Gilbert J.G."/>
            <person name="Harmon C."/>
            <person name="Hayashizaki Y."/>
            <person name="Haussler D."/>
            <person name="Hermjakob H."/>
            <person name="Hokamp K."/>
            <person name="Jang W."/>
            <person name="Johnson L.S."/>
            <person name="Jones T.A."/>
            <person name="Kasif S."/>
            <person name="Kaspryzk A."/>
            <person name="Kennedy S."/>
            <person name="Kent W.J."/>
            <person name="Kitts P."/>
            <person name="Koonin E.V."/>
            <person name="Korf I."/>
            <person name="Kulp D."/>
            <person name="Lancet D."/>
            <person name="Lowe T.M."/>
            <person name="McLysaght A."/>
            <person name="Mikkelsen T."/>
            <person name="Moran J.V."/>
            <person name="Mulder N."/>
            <person name="Pollara V.J."/>
            <person name="Ponting C.P."/>
            <person name="Schuler G."/>
            <person name="Schultz J."/>
            <person name="Slater G."/>
            <person name="Smit A.F."/>
            <person name="Stupka E."/>
            <person name="Szustakowski J."/>
            <person name="Thierry-Mieg D."/>
            <person name="Thierry-Mieg J."/>
            <person name="Wagner L."/>
            <person name="Wallis J."/>
            <person name="Wheeler R."/>
            <person name="Williams A."/>
            <person name="Wolf Y.I."/>
            <person name="Wolfe K.H."/>
            <person name="Yang S.P."/>
            <person name="Yeh R.F."/>
            <person name="Collins F."/>
            <person name="Guyer M.S."/>
            <person name="Peterson J."/>
            <person name="Felsenfeld A."/>
            <person name="Wetterstrand K.A."/>
            <person name="Patrinos A."/>
            <person name="Morgan M.J."/>
            <person name="de Jong P."/>
            <person name="Catanese J.J."/>
            <person name="Osoegawa K."/>
            <person name="Shizuya H."/>
            <person name="Choi S."/>
            <person name="Chen Y.J."/>
        </authorList>
    </citation>
    <scope>NUCLEOTIDE SEQUENCE [LARGE SCALE GENOMIC DNA]</scope>
</reference>
<evidence type="ECO:0000313" key="1">
    <source>
        <dbReference type="Ensembl" id="ENSP00000509684.1"/>
    </source>
</evidence>
<proteinExistence type="predicted"/>
<organism evidence="1 2">
    <name type="scientific">Homo sapiens</name>
    <name type="common">Human</name>
    <dbReference type="NCBI Taxonomy" id="9606"/>
    <lineage>
        <taxon>Eukaryota</taxon>
        <taxon>Metazoa</taxon>
        <taxon>Chordata</taxon>
        <taxon>Craniata</taxon>
        <taxon>Vertebrata</taxon>
        <taxon>Euteleostomi</taxon>
        <taxon>Mammalia</taxon>
        <taxon>Eutheria</taxon>
        <taxon>Euarchontoglires</taxon>
        <taxon>Primates</taxon>
        <taxon>Haplorrhini</taxon>
        <taxon>Catarrhini</taxon>
        <taxon>Hominidae</taxon>
        <taxon>Homo</taxon>
    </lineage>
</organism>
<keyword evidence="2" id="KW-1185">Reference proteome</keyword>
<name>A0A8I5QKV4_HUMAN</name>